<name>W1PDI9_AMBTC</name>
<protein>
    <submittedName>
        <fullName evidence="2">Uncharacterized protein</fullName>
    </submittedName>
</protein>
<gene>
    <name evidence="2" type="ORF">AMTR_s00006p00252420</name>
</gene>
<proteinExistence type="predicted"/>
<feature type="compositionally biased region" description="Basic and acidic residues" evidence="1">
    <location>
        <begin position="1"/>
        <end position="13"/>
    </location>
</feature>
<dbReference type="AlphaFoldDB" id="W1PDI9"/>
<feature type="compositionally biased region" description="Polar residues" evidence="1">
    <location>
        <begin position="33"/>
        <end position="45"/>
    </location>
</feature>
<organism evidence="2 3">
    <name type="scientific">Amborella trichopoda</name>
    <dbReference type="NCBI Taxonomy" id="13333"/>
    <lineage>
        <taxon>Eukaryota</taxon>
        <taxon>Viridiplantae</taxon>
        <taxon>Streptophyta</taxon>
        <taxon>Embryophyta</taxon>
        <taxon>Tracheophyta</taxon>
        <taxon>Spermatophyta</taxon>
        <taxon>Magnoliopsida</taxon>
        <taxon>Amborellales</taxon>
        <taxon>Amborellaceae</taxon>
        <taxon>Amborella</taxon>
    </lineage>
</organism>
<dbReference type="Proteomes" id="UP000017836">
    <property type="component" value="Unassembled WGS sequence"/>
</dbReference>
<evidence type="ECO:0000256" key="1">
    <source>
        <dbReference type="SAM" id="MobiDB-lite"/>
    </source>
</evidence>
<dbReference type="HOGENOM" id="CLU_2472060_0_0_1"/>
<evidence type="ECO:0000313" key="2">
    <source>
        <dbReference type="EMBL" id="ERN05764.1"/>
    </source>
</evidence>
<accession>W1PDI9</accession>
<keyword evidence="3" id="KW-1185">Reference proteome</keyword>
<sequence length="88" mass="9766">MADDPGLRDREEEQSPCFSSGLQTPPLKKQKTVETQTLDQCPTSSKGKEKMVEIMQGNTKEKLEEHDSAEECICGICLLEGPRRIEGA</sequence>
<evidence type="ECO:0000313" key="3">
    <source>
        <dbReference type="Proteomes" id="UP000017836"/>
    </source>
</evidence>
<dbReference type="EMBL" id="KI393980">
    <property type="protein sequence ID" value="ERN05764.1"/>
    <property type="molecule type" value="Genomic_DNA"/>
</dbReference>
<feature type="region of interest" description="Disordered" evidence="1">
    <location>
        <begin position="1"/>
        <end position="48"/>
    </location>
</feature>
<reference evidence="3" key="1">
    <citation type="journal article" date="2013" name="Science">
        <title>The Amborella genome and the evolution of flowering plants.</title>
        <authorList>
            <consortium name="Amborella Genome Project"/>
        </authorList>
    </citation>
    <scope>NUCLEOTIDE SEQUENCE [LARGE SCALE GENOMIC DNA]</scope>
</reference>
<dbReference type="Gramene" id="ERN05764">
    <property type="protein sequence ID" value="ERN05764"/>
    <property type="gene ID" value="AMTR_s00006p00252420"/>
</dbReference>